<evidence type="ECO:0000259" key="5">
    <source>
        <dbReference type="PROSITE" id="PS50850"/>
    </source>
</evidence>
<feature type="transmembrane region" description="Helical" evidence="4">
    <location>
        <begin position="21"/>
        <end position="38"/>
    </location>
</feature>
<reference evidence="6" key="1">
    <citation type="journal article" date="2014" name="Int. J. Syst. Evol. Microbiol.">
        <title>Complete genome sequence of Corynebacterium casei LMG S-19264T (=DSM 44701T), isolated from a smear-ripened cheese.</title>
        <authorList>
            <consortium name="US DOE Joint Genome Institute (JGI-PGF)"/>
            <person name="Walter F."/>
            <person name="Albersmeier A."/>
            <person name="Kalinowski J."/>
            <person name="Ruckert C."/>
        </authorList>
    </citation>
    <scope>NUCLEOTIDE SEQUENCE</scope>
    <source>
        <strain evidence="6">CGMCC 1.15725</strain>
    </source>
</reference>
<dbReference type="PANTHER" id="PTHR23523">
    <property type="match status" value="1"/>
</dbReference>
<keyword evidence="3 4" id="KW-0472">Membrane</keyword>
<dbReference type="SUPFAM" id="SSF103473">
    <property type="entry name" value="MFS general substrate transporter"/>
    <property type="match status" value="1"/>
</dbReference>
<feature type="transmembrane region" description="Helical" evidence="4">
    <location>
        <begin position="350"/>
        <end position="373"/>
    </location>
</feature>
<evidence type="ECO:0000256" key="4">
    <source>
        <dbReference type="SAM" id="Phobius"/>
    </source>
</evidence>
<protein>
    <submittedName>
        <fullName evidence="6">MFS transporter</fullName>
    </submittedName>
</protein>
<dbReference type="AlphaFoldDB" id="A0A8J3E7D5"/>
<dbReference type="Proteomes" id="UP000646365">
    <property type="component" value="Unassembled WGS sequence"/>
</dbReference>
<name>A0A8J3E7D5_9PROT</name>
<feature type="transmembrane region" description="Helical" evidence="4">
    <location>
        <begin position="385"/>
        <end position="405"/>
    </location>
</feature>
<feature type="transmembrane region" description="Helical" evidence="4">
    <location>
        <begin position="295"/>
        <end position="314"/>
    </location>
</feature>
<evidence type="ECO:0000256" key="3">
    <source>
        <dbReference type="ARBA" id="ARBA00023136"/>
    </source>
</evidence>
<dbReference type="PANTHER" id="PTHR23523:SF2">
    <property type="entry name" value="2-NITROIMIDAZOLE TRANSPORTER"/>
    <property type="match status" value="1"/>
</dbReference>
<dbReference type="RefSeq" id="WP_189051006.1">
    <property type="nucleotide sequence ID" value="NZ_BMJQ01000015.1"/>
</dbReference>
<feature type="transmembrane region" description="Helical" evidence="4">
    <location>
        <begin position="58"/>
        <end position="77"/>
    </location>
</feature>
<dbReference type="InterPro" id="IPR052524">
    <property type="entry name" value="MFS_Cyanate_Porter"/>
</dbReference>
<dbReference type="EMBL" id="BMJQ01000015">
    <property type="protein sequence ID" value="GGF38683.1"/>
    <property type="molecule type" value="Genomic_DNA"/>
</dbReference>
<proteinExistence type="predicted"/>
<feature type="transmembrane region" description="Helical" evidence="4">
    <location>
        <begin position="89"/>
        <end position="107"/>
    </location>
</feature>
<feature type="transmembrane region" description="Helical" evidence="4">
    <location>
        <begin position="320"/>
        <end position="343"/>
    </location>
</feature>
<sequence length="415" mass="42691">MSSALDVQRPVPARVPRRLSAGQAIAMMLGMVLVGLNLRPALSGVAPILTEIRGQLGLSTAFGGLLTTAPVLCLGLFGPLAPRLARRFGIERTIFAVMILLALGTALRSLGGAALLFLGEIIAGASIGIIGVLLPGLVKRDFPDRMGLATGAYTMALCFGAAAAAGLTAPAEHWLANLGFAGGWRPALAVWAVPVLAAALAWSPQLARAGRLPPAPVRPPVKGLWRTPLAWQVTLFMGLQSSLSYCVFGWLAPILQDRGLTPVESGLVVSVSALVQVVSAMAAPMLTDKGPDQRWMVVVTLGLVITGLMGAVAAPLSTLWLWAVVLGLGQGSVFAVALMLIVLRTGDPETAAALSGMAQSVGYTLAAMGPFAAGLIKAVTGSWDAVQLLFLVLTAAALAAGLGAGRNRAIELGRR</sequence>
<evidence type="ECO:0000256" key="2">
    <source>
        <dbReference type="ARBA" id="ARBA00022989"/>
    </source>
</evidence>
<accession>A0A8J3E7D5</accession>
<feature type="transmembrane region" description="Helical" evidence="4">
    <location>
        <begin position="188"/>
        <end position="207"/>
    </location>
</feature>
<comment type="caution">
    <text evidence="6">The sequence shown here is derived from an EMBL/GenBank/DDBJ whole genome shotgun (WGS) entry which is preliminary data.</text>
</comment>
<dbReference type="InterPro" id="IPR020846">
    <property type="entry name" value="MFS_dom"/>
</dbReference>
<feature type="transmembrane region" description="Helical" evidence="4">
    <location>
        <begin position="146"/>
        <end position="168"/>
    </location>
</feature>
<keyword evidence="2 4" id="KW-1133">Transmembrane helix</keyword>
<organism evidence="6 7">
    <name type="scientific">Aliidongia dinghuensis</name>
    <dbReference type="NCBI Taxonomy" id="1867774"/>
    <lineage>
        <taxon>Bacteria</taxon>
        <taxon>Pseudomonadati</taxon>
        <taxon>Pseudomonadota</taxon>
        <taxon>Alphaproteobacteria</taxon>
        <taxon>Rhodospirillales</taxon>
        <taxon>Dongiaceae</taxon>
        <taxon>Aliidongia</taxon>
    </lineage>
</organism>
<feature type="transmembrane region" description="Helical" evidence="4">
    <location>
        <begin position="113"/>
        <end position="134"/>
    </location>
</feature>
<dbReference type="CDD" id="cd17339">
    <property type="entry name" value="MFS_NIMT_CynX_like"/>
    <property type="match status" value="1"/>
</dbReference>
<dbReference type="InterPro" id="IPR036259">
    <property type="entry name" value="MFS_trans_sf"/>
</dbReference>
<dbReference type="GO" id="GO:0022857">
    <property type="term" value="F:transmembrane transporter activity"/>
    <property type="evidence" value="ECO:0007669"/>
    <property type="project" value="InterPro"/>
</dbReference>
<evidence type="ECO:0000313" key="6">
    <source>
        <dbReference type="EMBL" id="GGF38683.1"/>
    </source>
</evidence>
<keyword evidence="7" id="KW-1185">Reference proteome</keyword>
<feature type="transmembrane region" description="Helical" evidence="4">
    <location>
        <begin position="263"/>
        <end position="283"/>
    </location>
</feature>
<evidence type="ECO:0000313" key="7">
    <source>
        <dbReference type="Proteomes" id="UP000646365"/>
    </source>
</evidence>
<evidence type="ECO:0000256" key="1">
    <source>
        <dbReference type="ARBA" id="ARBA00022692"/>
    </source>
</evidence>
<gene>
    <name evidence="6" type="ORF">GCM10011611_51310</name>
</gene>
<dbReference type="Gene3D" id="1.20.1250.20">
    <property type="entry name" value="MFS general substrate transporter like domains"/>
    <property type="match status" value="2"/>
</dbReference>
<reference evidence="6" key="2">
    <citation type="submission" date="2020-09" db="EMBL/GenBank/DDBJ databases">
        <authorList>
            <person name="Sun Q."/>
            <person name="Zhou Y."/>
        </authorList>
    </citation>
    <scope>NUCLEOTIDE SEQUENCE</scope>
    <source>
        <strain evidence="6">CGMCC 1.15725</strain>
    </source>
</reference>
<feature type="domain" description="Major facilitator superfamily (MFS) profile" evidence="5">
    <location>
        <begin position="23"/>
        <end position="408"/>
    </location>
</feature>
<dbReference type="PROSITE" id="PS50850">
    <property type="entry name" value="MFS"/>
    <property type="match status" value="1"/>
</dbReference>
<keyword evidence="1 4" id="KW-0812">Transmembrane</keyword>
<feature type="transmembrane region" description="Helical" evidence="4">
    <location>
        <begin position="228"/>
        <end position="251"/>
    </location>
</feature>
<dbReference type="InterPro" id="IPR011701">
    <property type="entry name" value="MFS"/>
</dbReference>
<dbReference type="Pfam" id="PF07690">
    <property type="entry name" value="MFS_1"/>
    <property type="match status" value="1"/>
</dbReference>